<dbReference type="Proteomes" id="UP000184442">
    <property type="component" value="Unassembled WGS sequence"/>
</dbReference>
<dbReference type="InterPro" id="IPR011990">
    <property type="entry name" value="TPR-like_helical_dom_sf"/>
</dbReference>
<evidence type="ECO:0000256" key="1">
    <source>
        <dbReference type="ARBA" id="ARBA00023125"/>
    </source>
</evidence>
<gene>
    <name evidence="3" type="ORF">SAMN02745176_01157</name>
</gene>
<accession>A0A1M6DL71</accession>
<evidence type="ECO:0000313" key="4">
    <source>
        <dbReference type="Proteomes" id="UP000184442"/>
    </source>
</evidence>
<keyword evidence="4" id="KW-1185">Reference proteome</keyword>
<dbReference type="SMART" id="SM00028">
    <property type="entry name" value="TPR"/>
    <property type="match status" value="5"/>
</dbReference>
<keyword evidence="1" id="KW-0238">DNA-binding</keyword>
<dbReference type="InterPro" id="IPR019734">
    <property type="entry name" value="TPR_rpt"/>
</dbReference>
<dbReference type="SUPFAM" id="SSF48452">
    <property type="entry name" value="TPR-like"/>
    <property type="match status" value="2"/>
</dbReference>
<dbReference type="PANTHER" id="PTHR46797">
    <property type="entry name" value="HTH-TYPE TRANSCRIPTIONAL REGULATOR"/>
    <property type="match status" value="1"/>
</dbReference>
<dbReference type="Pfam" id="PF13181">
    <property type="entry name" value="TPR_8"/>
    <property type="match status" value="1"/>
</dbReference>
<dbReference type="CDD" id="cd00093">
    <property type="entry name" value="HTH_XRE"/>
    <property type="match status" value="1"/>
</dbReference>
<dbReference type="GO" id="GO:0003700">
    <property type="term" value="F:DNA-binding transcription factor activity"/>
    <property type="evidence" value="ECO:0007669"/>
    <property type="project" value="TreeGrafter"/>
</dbReference>
<protein>
    <submittedName>
        <fullName evidence="3">Transcriptional regulator, contains XRE-family HTH domain</fullName>
    </submittedName>
</protein>
<name>A0A1M6DL71_9FIRM</name>
<dbReference type="SMART" id="SM00530">
    <property type="entry name" value="HTH_XRE"/>
    <property type="match status" value="1"/>
</dbReference>
<dbReference type="InterPro" id="IPR001387">
    <property type="entry name" value="Cro/C1-type_HTH"/>
</dbReference>
<dbReference type="PROSITE" id="PS50943">
    <property type="entry name" value="HTH_CROC1"/>
    <property type="match status" value="1"/>
</dbReference>
<dbReference type="Gene3D" id="1.25.40.10">
    <property type="entry name" value="Tetratricopeptide repeat domain"/>
    <property type="match status" value="3"/>
</dbReference>
<evidence type="ECO:0000313" key="3">
    <source>
        <dbReference type="EMBL" id="SHI73748.1"/>
    </source>
</evidence>
<dbReference type="SUPFAM" id="SSF47413">
    <property type="entry name" value="lambda repressor-like DNA-binding domains"/>
    <property type="match status" value="1"/>
</dbReference>
<dbReference type="OrthoDB" id="290878at2"/>
<dbReference type="InterPro" id="IPR010982">
    <property type="entry name" value="Lambda_DNA-bd_dom_sf"/>
</dbReference>
<dbReference type="PANTHER" id="PTHR46797:SF1">
    <property type="entry name" value="METHYLPHOSPHONATE SYNTHASE"/>
    <property type="match status" value="1"/>
</dbReference>
<organism evidence="3 4">
    <name type="scientific">Lutispora thermophila DSM 19022</name>
    <dbReference type="NCBI Taxonomy" id="1122184"/>
    <lineage>
        <taxon>Bacteria</taxon>
        <taxon>Bacillati</taxon>
        <taxon>Bacillota</taxon>
        <taxon>Clostridia</taxon>
        <taxon>Lutisporales</taxon>
        <taxon>Lutisporaceae</taxon>
        <taxon>Lutispora</taxon>
    </lineage>
</organism>
<dbReference type="RefSeq" id="WP_073025289.1">
    <property type="nucleotide sequence ID" value="NZ_FQZS01000007.1"/>
</dbReference>
<proteinExistence type="predicted"/>
<dbReference type="EMBL" id="FQZS01000007">
    <property type="protein sequence ID" value="SHI73748.1"/>
    <property type="molecule type" value="Genomic_DNA"/>
</dbReference>
<dbReference type="STRING" id="1122184.SAMN02745176_01157"/>
<dbReference type="InterPro" id="IPR050807">
    <property type="entry name" value="TransReg_Diox_bact_type"/>
</dbReference>
<reference evidence="3 4" key="1">
    <citation type="submission" date="2016-11" db="EMBL/GenBank/DDBJ databases">
        <authorList>
            <person name="Jaros S."/>
            <person name="Januszkiewicz K."/>
            <person name="Wedrychowicz H."/>
        </authorList>
    </citation>
    <scope>NUCLEOTIDE SEQUENCE [LARGE SCALE GENOMIC DNA]</scope>
    <source>
        <strain evidence="3 4">DSM 19022</strain>
    </source>
</reference>
<dbReference type="GO" id="GO:0005829">
    <property type="term" value="C:cytosol"/>
    <property type="evidence" value="ECO:0007669"/>
    <property type="project" value="TreeGrafter"/>
</dbReference>
<dbReference type="AlphaFoldDB" id="A0A1M6DL71"/>
<dbReference type="GO" id="GO:0003677">
    <property type="term" value="F:DNA binding"/>
    <property type="evidence" value="ECO:0007669"/>
    <property type="project" value="UniProtKB-KW"/>
</dbReference>
<feature type="domain" description="HTH cro/C1-type" evidence="2">
    <location>
        <begin position="9"/>
        <end position="62"/>
    </location>
</feature>
<evidence type="ECO:0000259" key="2">
    <source>
        <dbReference type="PROSITE" id="PS50943"/>
    </source>
</evidence>
<dbReference type="Pfam" id="PF01381">
    <property type="entry name" value="HTH_3"/>
    <property type="match status" value="1"/>
</dbReference>
<sequence>MDSSLGSKIKKLRKELKMTQAQLAEPEMTKSMLSQIENGLAMPSMKSLQFIAKKLNKPVSYFIDESSDHLVKNDNDDKDSYDHIVNELKKIDELIKSNAFKEALVCIEELEHLTSLYDNSKLMGDILYKKGQCMMELDKLAEAVKLFYRAYEIYLNNNFYIEAAKSYAETTTEHWRNFEYGKCIDIYLKAKEIYDKSPNRDIHFEIELLHGLSVFYSAIGDFDVTSKYLDDALEISKTTGVYYKADELYRSKAVMNYIQGDHENYKINIEKAEQFAVFTENKVIMKYIYSVKVVHENAIGNYDKALEYLEQMKKVNAPHHEYFYYREKAKALYYLGKYDEALENIKHVFYPDYASHKLDYLMMWSTKVYEGLIYSKLGQLNKSIDPILTAIEKMKKFGSSRLLAFALESASDIYYQMGEFEKAYNYLKEANHMKNDIIKNKIYF</sequence>